<dbReference type="OrthoDB" id="636045at2"/>
<dbReference type="InterPro" id="IPR001611">
    <property type="entry name" value="Leu-rich_rpt"/>
</dbReference>
<dbReference type="SUPFAM" id="SSF48452">
    <property type="entry name" value="TPR-like"/>
    <property type="match status" value="1"/>
</dbReference>
<dbReference type="KEGG" id="cari:FNU76_22015"/>
<feature type="region of interest" description="Disordered" evidence="4">
    <location>
        <begin position="1"/>
        <end position="22"/>
    </location>
</feature>
<dbReference type="RefSeq" id="WP_144280194.1">
    <property type="nucleotide sequence ID" value="NZ_CP041730.1"/>
</dbReference>
<dbReference type="GO" id="GO:0005829">
    <property type="term" value="C:cytosol"/>
    <property type="evidence" value="ECO:0007669"/>
    <property type="project" value="TreeGrafter"/>
</dbReference>
<dbReference type="GO" id="GO:0005096">
    <property type="term" value="F:GTPase activator activity"/>
    <property type="evidence" value="ECO:0007669"/>
    <property type="project" value="UniProtKB-KW"/>
</dbReference>
<dbReference type="InterPro" id="IPR032675">
    <property type="entry name" value="LRR_dom_sf"/>
</dbReference>
<gene>
    <name evidence="5" type="ORF">FNU76_22015</name>
</gene>
<dbReference type="SMART" id="SM00368">
    <property type="entry name" value="LRR_RI"/>
    <property type="match status" value="11"/>
</dbReference>
<dbReference type="InterPro" id="IPR011990">
    <property type="entry name" value="TPR-like_helical_dom_sf"/>
</dbReference>
<evidence type="ECO:0000256" key="1">
    <source>
        <dbReference type="ARBA" id="ARBA00022468"/>
    </source>
</evidence>
<dbReference type="GO" id="GO:0006913">
    <property type="term" value="P:nucleocytoplasmic transport"/>
    <property type="evidence" value="ECO:0007669"/>
    <property type="project" value="TreeGrafter"/>
</dbReference>
<dbReference type="InterPro" id="IPR027038">
    <property type="entry name" value="RanGap"/>
</dbReference>
<dbReference type="PANTHER" id="PTHR24113">
    <property type="entry name" value="RAN GTPASE-ACTIVATING PROTEIN 1"/>
    <property type="match status" value="1"/>
</dbReference>
<keyword evidence="1" id="KW-0343">GTPase activation</keyword>
<keyword evidence="2" id="KW-0433">Leucine-rich repeat</keyword>
<evidence type="ECO:0000256" key="4">
    <source>
        <dbReference type="SAM" id="MobiDB-lite"/>
    </source>
</evidence>
<evidence type="ECO:0000313" key="5">
    <source>
        <dbReference type="EMBL" id="QDQ28811.1"/>
    </source>
</evidence>
<dbReference type="GO" id="GO:0048471">
    <property type="term" value="C:perinuclear region of cytoplasm"/>
    <property type="evidence" value="ECO:0007669"/>
    <property type="project" value="TreeGrafter"/>
</dbReference>
<keyword evidence="6" id="KW-1185">Reference proteome</keyword>
<dbReference type="Gene3D" id="3.80.10.10">
    <property type="entry name" value="Ribonuclease Inhibitor"/>
    <property type="match status" value="3"/>
</dbReference>
<name>A0A516SKX1_9NEIS</name>
<dbReference type="EMBL" id="CP041730">
    <property type="protein sequence ID" value="QDQ28811.1"/>
    <property type="molecule type" value="Genomic_DNA"/>
</dbReference>
<dbReference type="PANTHER" id="PTHR24113:SF12">
    <property type="entry name" value="RAN GTPASE-ACTIVATING PROTEIN 1"/>
    <property type="match status" value="1"/>
</dbReference>
<accession>A0A516SKX1</accession>
<organism evidence="5 6">
    <name type="scientific">Chitinimonas arctica</name>
    <dbReference type="NCBI Taxonomy" id="2594795"/>
    <lineage>
        <taxon>Bacteria</taxon>
        <taxon>Pseudomonadati</taxon>
        <taxon>Pseudomonadota</taxon>
        <taxon>Betaproteobacteria</taxon>
        <taxon>Neisseriales</taxon>
        <taxon>Chitinibacteraceae</taxon>
        <taxon>Chitinimonas</taxon>
    </lineage>
</organism>
<proteinExistence type="predicted"/>
<dbReference type="AlphaFoldDB" id="A0A516SKX1"/>
<evidence type="ECO:0000256" key="3">
    <source>
        <dbReference type="ARBA" id="ARBA00022737"/>
    </source>
</evidence>
<evidence type="ECO:0000313" key="6">
    <source>
        <dbReference type="Proteomes" id="UP000317550"/>
    </source>
</evidence>
<dbReference type="GO" id="GO:0031267">
    <property type="term" value="F:small GTPase binding"/>
    <property type="evidence" value="ECO:0007669"/>
    <property type="project" value="TreeGrafter"/>
</dbReference>
<keyword evidence="3" id="KW-0677">Repeat</keyword>
<reference evidence="6" key="1">
    <citation type="submission" date="2019-07" db="EMBL/GenBank/DDBJ databases">
        <title>Chitinimonas sp. nov., isolated from Ny-Alesund, arctica soil.</title>
        <authorList>
            <person name="Xu Q."/>
            <person name="Peng F."/>
        </authorList>
    </citation>
    <scope>NUCLEOTIDE SEQUENCE [LARGE SCALE GENOMIC DNA]</scope>
    <source>
        <strain evidence="6">R3-44</strain>
    </source>
</reference>
<sequence>MPLITHISKPQPGDWSERPASNKNEKLCNDIKRLFEHDPALNAVNLATYMSGSNTLGDCDFQLLTAAIASNPYVTMLDLGASLRGHPARVPILVDALASNHGLISLHLNNSELDDQAAVQLADAIAVHPSLAELALNGNRIGGKGAEALGRMLSRNHSLTTLDLRNNRIDAHGAKSLASALAQDCRLATLQLGRNAIGDEGARALFNILEKNHYLVSLDLESNLIGRAGLQALAKANAPTCKLSTLNLKCNPIRDEGALTIASALRNNTGLTSLDLSSTSISENGARALMTALTEHPDHSLGTLTLDCNTPIGANCGKELAGLIAQKSTLTTLSLRRCQIDGHAASLLAKELATNTSLVQLDLTGNTIGNEGAKALAEALASNFTLAGLQLDYNKIGNEGAIALATMLERNNSLIHLGLGASLIGAIGAQALAAALKSNSSLNKLDLNFMDIDDKQSQDLIEKSLSVNTNEKGIWQRINAQLEQSRQLVDRRDYRQAYIELSKLLQLSSAQRNNAILASHEHARQLVKQANQLSHKGHVHLLAQRYPEANTAFEQALALCHDHVSARQGLQSLPHTSMPHIPPSEADLTGSPLRFTVGKGTLQRMNRAYCLVDTDAWDNAASQFWGEISALLVKQLDIFDMADLQDVVCPMIQAAIFKEITVKHRQRMVTKPEALLSGDYSRLAGISGQVAALLANLSLDPMHATQPQAPGVDSRIVTRKGLFDLELVVTPSRTESGERCEVRWYLLSDRFTKEDKARYTERGKWLVLDQGGFEVIVQAEIFPR</sequence>
<dbReference type="Proteomes" id="UP000317550">
    <property type="component" value="Chromosome"/>
</dbReference>
<evidence type="ECO:0000256" key="2">
    <source>
        <dbReference type="ARBA" id="ARBA00022614"/>
    </source>
</evidence>
<dbReference type="Pfam" id="PF13516">
    <property type="entry name" value="LRR_6"/>
    <property type="match status" value="9"/>
</dbReference>
<protein>
    <submittedName>
        <fullName evidence="5">Uncharacterized protein</fullName>
    </submittedName>
</protein>
<dbReference type="SUPFAM" id="SSF52047">
    <property type="entry name" value="RNI-like"/>
    <property type="match status" value="2"/>
</dbReference>